<dbReference type="RefSeq" id="WP_005664657.1">
    <property type="nucleotide sequence ID" value="NZ_JH992922.1"/>
</dbReference>
<dbReference type="InterPro" id="IPR014544">
    <property type="entry name" value="UCP028408"/>
</dbReference>
<reference evidence="3 4" key="1">
    <citation type="submission" date="2012-09" db="EMBL/GenBank/DDBJ databases">
        <title>The Genome Sequence of Massilia timonae CCUG 45783.</title>
        <authorList>
            <consortium name="The Broad Institute Genome Sequencing Platform"/>
            <person name="Earl A."/>
            <person name="Ward D."/>
            <person name="Feldgarden M."/>
            <person name="Gevers D."/>
            <person name="Huys G."/>
            <person name="Walker B."/>
            <person name="Young S.K."/>
            <person name="Zeng Q."/>
            <person name="Gargeya S."/>
            <person name="Fitzgerald M."/>
            <person name="Haas B."/>
            <person name="Abouelleil A."/>
            <person name="Alvarado L."/>
            <person name="Arachchi H.M."/>
            <person name="Berlin A.M."/>
            <person name="Chapman S.B."/>
            <person name="Goldberg J."/>
            <person name="Griggs A."/>
            <person name="Gujja S."/>
            <person name="Hansen M."/>
            <person name="Howarth C."/>
            <person name="Imamovic A."/>
            <person name="Larimer J."/>
            <person name="McCowen C."/>
            <person name="Montmayeur A."/>
            <person name="Murphy C."/>
            <person name="Neiman D."/>
            <person name="Pearson M."/>
            <person name="Priest M."/>
            <person name="Roberts A."/>
            <person name="Saif S."/>
            <person name="Shea T."/>
            <person name="Sisk P."/>
            <person name="Sykes S."/>
            <person name="Wortman J."/>
            <person name="Nusbaum C."/>
            <person name="Birren B."/>
        </authorList>
    </citation>
    <scope>NUCLEOTIDE SEQUENCE [LARGE SCALE GENOMIC DNA]</scope>
    <source>
        <strain evidence="3 4">CCUG 45783</strain>
    </source>
</reference>
<dbReference type="Pfam" id="PF11795">
    <property type="entry name" value="DUF3322"/>
    <property type="match status" value="1"/>
</dbReference>
<dbReference type="Pfam" id="PF09983">
    <property type="entry name" value="JetD_C"/>
    <property type="match status" value="1"/>
</dbReference>
<evidence type="ECO:0008006" key="5">
    <source>
        <dbReference type="Google" id="ProtNLM"/>
    </source>
</evidence>
<dbReference type="Proteomes" id="UP000009874">
    <property type="component" value="Unassembled WGS sequence"/>
</dbReference>
<evidence type="ECO:0000313" key="3">
    <source>
        <dbReference type="EMBL" id="EKU83610.1"/>
    </source>
</evidence>
<comment type="caution">
    <text evidence="3">The sequence shown here is derived from an EMBL/GenBank/DDBJ whole genome shotgun (WGS) entry which is preliminary data.</text>
</comment>
<dbReference type="eggNOG" id="COG4924">
    <property type="taxonomic scope" value="Bacteria"/>
</dbReference>
<evidence type="ECO:0000313" key="4">
    <source>
        <dbReference type="Proteomes" id="UP000009874"/>
    </source>
</evidence>
<evidence type="ECO:0000259" key="2">
    <source>
        <dbReference type="Pfam" id="PF11795"/>
    </source>
</evidence>
<dbReference type="HOGENOM" id="CLU_054007_1_0_4"/>
<dbReference type="InterPro" id="IPR024537">
    <property type="entry name" value="DUF3322"/>
</dbReference>
<protein>
    <recommendedName>
        <fullName evidence="5">Wadjet protein JetD C-terminal domain-containing protein</fullName>
    </recommendedName>
</protein>
<feature type="domain" description="DUF3322" evidence="2">
    <location>
        <begin position="11"/>
        <end position="197"/>
    </location>
</feature>
<dbReference type="EMBL" id="AGZI01000011">
    <property type="protein sequence ID" value="EKU83610.1"/>
    <property type="molecule type" value="Genomic_DNA"/>
</dbReference>
<organism evidence="3 4">
    <name type="scientific">Massilia timonae CCUG 45783</name>
    <dbReference type="NCBI Taxonomy" id="883126"/>
    <lineage>
        <taxon>Bacteria</taxon>
        <taxon>Pseudomonadati</taxon>
        <taxon>Pseudomonadota</taxon>
        <taxon>Betaproteobacteria</taxon>
        <taxon>Burkholderiales</taxon>
        <taxon>Oxalobacteraceae</taxon>
        <taxon>Telluria group</taxon>
        <taxon>Massilia</taxon>
    </lineage>
</organism>
<name>K9E2C4_9BURK</name>
<proteinExistence type="predicted"/>
<evidence type="ECO:0000259" key="1">
    <source>
        <dbReference type="Pfam" id="PF09983"/>
    </source>
</evidence>
<feature type="domain" description="Wadjet protein JetD C-terminal" evidence="1">
    <location>
        <begin position="220"/>
        <end position="396"/>
    </location>
</feature>
<keyword evidence="4" id="KW-1185">Reference proteome</keyword>
<dbReference type="PIRSF" id="PIRSF028408">
    <property type="entry name" value="UCP028408"/>
    <property type="match status" value="1"/>
</dbReference>
<dbReference type="AlphaFoldDB" id="K9E2C4"/>
<dbReference type="PATRIC" id="fig|883126.3.peg.1129"/>
<dbReference type="InterPro" id="IPR024534">
    <property type="entry name" value="JetD_C"/>
</dbReference>
<accession>K9E2C4</accession>
<gene>
    <name evidence="3" type="ORF">HMPREF9710_01118</name>
</gene>
<sequence>MMAARSAWSSPGDIVASVQRLWDSGAILAARLDGVALFPHEVRLRQPSVAAMGEQFDLVRDWIGALRSSSRPERGDGYELVWRDINHRQLGRNRIPVAAIVESEASALRMIGRGADTRRFDELVAMTLGAFPVLRPWLARQPLRLLEHGDGWERVLAVLRWFVANPRPGIYLRQLDIPGVDTKFIEVRKGLMAELLDQVLPAESIDAGAVGARQFDTRYGLLGKPAQIRFRILDQRHYVGGCSDLMVPVAQFAALRTGVDRVYITENEVNALAFPDVESSMVVFGGGYGIDRLAQVDWLRSRRVLYWGDIDTHGFAILDRLRASIPGAASLLMDADTLQAHRHVWGQEDGDKRCLADLMRLTEQERELFLQLRGDILGERLRLEQERIGYTWAVDAIRQT</sequence>